<feature type="transmembrane region" description="Helical" evidence="1">
    <location>
        <begin position="65"/>
        <end position="92"/>
    </location>
</feature>
<gene>
    <name evidence="2" type="ORF">H3N35_01465</name>
</gene>
<dbReference type="Proteomes" id="UP001215231">
    <property type="component" value="Chromosome"/>
</dbReference>
<keyword evidence="1" id="KW-0812">Transmembrane</keyword>
<accession>A0ABY7VEP9</accession>
<reference evidence="2 3" key="1">
    <citation type="journal article" date="2022" name="Mar. Drugs">
        <title>Bioassay-Guided Fractionation Leads to the Detection of Cholic Acid Generated by the Rare Thalassomonas sp.</title>
        <authorList>
            <person name="Pheiffer F."/>
            <person name="Schneider Y.K."/>
            <person name="Hansen E.H."/>
            <person name="Andersen J.H."/>
            <person name="Isaksson J."/>
            <person name="Busche T."/>
            <person name="R C."/>
            <person name="Kalinowski J."/>
            <person name="Zyl L.V."/>
            <person name="Trindade M."/>
        </authorList>
    </citation>
    <scope>NUCLEOTIDE SEQUENCE [LARGE SCALE GENOMIC DNA]</scope>
    <source>
        <strain evidence="2 3">A5K-61T</strain>
    </source>
</reference>
<name>A0ABY7VEP9_9GAMM</name>
<proteinExistence type="predicted"/>
<organism evidence="2 3">
    <name type="scientific">Thalassomonas haliotis</name>
    <dbReference type="NCBI Taxonomy" id="485448"/>
    <lineage>
        <taxon>Bacteria</taxon>
        <taxon>Pseudomonadati</taxon>
        <taxon>Pseudomonadota</taxon>
        <taxon>Gammaproteobacteria</taxon>
        <taxon>Alteromonadales</taxon>
        <taxon>Colwelliaceae</taxon>
        <taxon>Thalassomonas</taxon>
    </lineage>
</organism>
<keyword evidence="3" id="KW-1185">Reference proteome</keyword>
<dbReference type="RefSeq" id="WP_274052450.1">
    <property type="nucleotide sequence ID" value="NZ_CP059693.1"/>
</dbReference>
<evidence type="ECO:0000256" key="1">
    <source>
        <dbReference type="SAM" id="Phobius"/>
    </source>
</evidence>
<evidence type="ECO:0000313" key="3">
    <source>
        <dbReference type="Proteomes" id="UP001215231"/>
    </source>
</evidence>
<keyword evidence="1" id="KW-1133">Transmembrane helix</keyword>
<evidence type="ECO:0000313" key="2">
    <source>
        <dbReference type="EMBL" id="WDE12182.1"/>
    </source>
</evidence>
<dbReference type="EMBL" id="CP059693">
    <property type="protein sequence ID" value="WDE12182.1"/>
    <property type="molecule type" value="Genomic_DNA"/>
</dbReference>
<protein>
    <submittedName>
        <fullName evidence="2">TM2 domain-containing protein</fullName>
    </submittedName>
</protein>
<feature type="transmembrane region" description="Helical" evidence="1">
    <location>
        <begin position="42"/>
        <end position="59"/>
    </location>
</feature>
<keyword evidence="1" id="KW-0472">Membrane</keyword>
<sequence length="126" mass="14772">MNMDELKQEEDALRQRVTALPVEKRKAYYALEKTRIKDPDNYAVLNYFFVAGLHHFYLGKTLFGFLNLIGMLIGLLFIETFGIFIFLAIIVIELPQLFRSQRIVYRYNNNVMRQTLEDVESQSLAS</sequence>